<organism evidence="1 2">
    <name type="scientific">Pseudomonas putida ND6</name>
    <dbReference type="NCBI Taxonomy" id="231023"/>
    <lineage>
        <taxon>Bacteria</taxon>
        <taxon>Pseudomonadati</taxon>
        <taxon>Pseudomonadota</taxon>
        <taxon>Gammaproteobacteria</taxon>
        <taxon>Pseudomonadales</taxon>
        <taxon>Pseudomonadaceae</taxon>
        <taxon>Pseudomonas</taxon>
    </lineage>
</organism>
<dbReference type="Proteomes" id="UP000005268">
    <property type="component" value="Chromosome"/>
</dbReference>
<dbReference type="KEGG" id="ppi:YSA_08358"/>
<dbReference type="EMBL" id="CP003588">
    <property type="protein sequence ID" value="AFK71288.1"/>
    <property type="molecule type" value="Genomic_DNA"/>
</dbReference>
<sequence>MVGRDIGVFGLKLFLWENSSEGSYLNLIMFFGAYFFF</sequence>
<protein>
    <submittedName>
        <fullName evidence="1">Uncharacterized protein</fullName>
    </submittedName>
</protein>
<reference evidence="1 2" key="1">
    <citation type="journal article" date="2012" name="J. Bacteriol.">
        <title>Complete Genome Sequence of the Naphthalene-Degrading Pseudomonas putida Strain ND6.</title>
        <authorList>
            <person name="Li S."/>
            <person name="Zhao H."/>
            <person name="Li Y."/>
            <person name="Niu S."/>
            <person name="Cai B."/>
        </authorList>
    </citation>
    <scope>NUCLEOTIDE SEQUENCE [LARGE SCALE GENOMIC DNA]</scope>
    <source>
        <strain evidence="1 2">ND6</strain>
    </source>
</reference>
<evidence type="ECO:0000313" key="1">
    <source>
        <dbReference type="EMBL" id="AFK71288.1"/>
    </source>
</evidence>
<name>I3V0L7_PSEPU</name>
<proteinExistence type="predicted"/>
<evidence type="ECO:0000313" key="2">
    <source>
        <dbReference type="Proteomes" id="UP000005268"/>
    </source>
</evidence>
<dbReference type="AlphaFoldDB" id="I3V0L7"/>
<accession>I3V0L7</accession>
<gene>
    <name evidence="1" type="ORF">YSA_08358</name>
</gene>
<dbReference type="HOGENOM" id="CLU_3347509_0_0_6"/>